<dbReference type="PRINTS" id="PR00069">
    <property type="entry name" value="ALDKETRDTASE"/>
</dbReference>
<dbReference type="Pfam" id="PF00248">
    <property type="entry name" value="Aldo_ket_red"/>
    <property type="match status" value="1"/>
</dbReference>
<evidence type="ECO:0000313" key="4">
    <source>
        <dbReference type="Proteomes" id="UP000823521"/>
    </source>
</evidence>
<feature type="domain" description="NADP-dependent oxidoreductase" evidence="2">
    <location>
        <begin position="16"/>
        <end position="315"/>
    </location>
</feature>
<accession>A0ABS3VWH8</accession>
<name>A0ABS3VWH8_MICEH</name>
<dbReference type="PANTHER" id="PTHR43364">
    <property type="entry name" value="NADH-SPECIFIC METHYLGLYOXAL REDUCTASE-RELATED"/>
    <property type="match status" value="1"/>
</dbReference>
<reference evidence="3 4" key="1">
    <citation type="submission" date="2019-12" db="EMBL/GenBank/DDBJ databases">
        <title>Whole genome sequencing of endophytic Actinobacterium Micromonospora sp. MPMI6T.</title>
        <authorList>
            <person name="Evv R."/>
            <person name="Podile A.R."/>
        </authorList>
    </citation>
    <scope>NUCLEOTIDE SEQUENCE [LARGE SCALE GENOMIC DNA]</scope>
    <source>
        <strain evidence="3 4">MPMI6</strain>
    </source>
</reference>
<proteinExistence type="predicted"/>
<dbReference type="Proteomes" id="UP000823521">
    <property type="component" value="Unassembled WGS sequence"/>
</dbReference>
<dbReference type="PANTHER" id="PTHR43364:SF4">
    <property type="entry name" value="NAD(P)-LINKED OXIDOREDUCTASE SUPERFAMILY PROTEIN"/>
    <property type="match status" value="1"/>
</dbReference>
<evidence type="ECO:0000313" key="3">
    <source>
        <dbReference type="EMBL" id="MBO4208729.1"/>
    </source>
</evidence>
<dbReference type="Gene3D" id="3.20.20.100">
    <property type="entry name" value="NADP-dependent oxidoreductase domain"/>
    <property type="match status" value="1"/>
</dbReference>
<dbReference type="InterPro" id="IPR036812">
    <property type="entry name" value="NAD(P)_OxRdtase_dom_sf"/>
</dbReference>
<gene>
    <name evidence="3" type="ORF">GSF22_22355</name>
</gene>
<dbReference type="RefSeq" id="WP_208815713.1">
    <property type="nucleotide sequence ID" value="NZ_WVUH01000223.1"/>
</dbReference>
<dbReference type="InterPro" id="IPR023210">
    <property type="entry name" value="NADP_OxRdtase_dom"/>
</dbReference>
<evidence type="ECO:0000256" key="1">
    <source>
        <dbReference type="ARBA" id="ARBA00023002"/>
    </source>
</evidence>
<dbReference type="InterPro" id="IPR050523">
    <property type="entry name" value="AKR_Detox_Biosynth"/>
</dbReference>
<keyword evidence="1" id="KW-0560">Oxidoreductase</keyword>
<dbReference type="EMBL" id="WVUH01000223">
    <property type="protein sequence ID" value="MBO4208729.1"/>
    <property type="molecule type" value="Genomic_DNA"/>
</dbReference>
<dbReference type="InterPro" id="IPR020471">
    <property type="entry name" value="AKR"/>
</dbReference>
<evidence type="ECO:0000259" key="2">
    <source>
        <dbReference type="Pfam" id="PF00248"/>
    </source>
</evidence>
<organism evidence="3 4">
    <name type="scientific">Micromonospora echinofusca</name>
    <dbReference type="NCBI Taxonomy" id="47858"/>
    <lineage>
        <taxon>Bacteria</taxon>
        <taxon>Bacillati</taxon>
        <taxon>Actinomycetota</taxon>
        <taxon>Actinomycetes</taxon>
        <taxon>Micromonosporales</taxon>
        <taxon>Micromonosporaceae</taxon>
        <taxon>Micromonospora</taxon>
    </lineage>
</organism>
<dbReference type="SUPFAM" id="SSF51430">
    <property type="entry name" value="NAD(P)-linked oxidoreductase"/>
    <property type="match status" value="1"/>
</dbReference>
<protein>
    <submittedName>
        <fullName evidence="3">Aldo/keto reductase</fullName>
    </submittedName>
</protein>
<comment type="caution">
    <text evidence="3">The sequence shown here is derived from an EMBL/GenBank/DDBJ whole genome shotgun (WGS) entry which is preliminary data.</text>
</comment>
<keyword evidence="4" id="KW-1185">Reference proteome</keyword>
<sequence length="341" mass="37345">MRYRTLGRTGIQVSTLSLGAMMFGSWGNTDEAECRRIIGTALDAGINLVDTADVYAAGQSEEIVGRALRGRRDDVVLATKFHEPMGDDRNRRGNSRRWIMRAVEDSLRRLQTDWIDVYQVHRPDPATDVDETLGALSDLIRQGKVRYVGSSAFPAEEIVEAQWVAQQRHRERFTVEQLSYSVLARQAEAGTLPTCQRHGLGVLVFSPLNGGWLTGKYRLAGEVDTDSRAVRNSDHFDFATEEIRARKLAVVEELVPLAAEAGLSLIDLALGFVLAHPAVTSAIVGPRTLPQLTSQLGGADVELPAELLDRIDALVAPGSAVNPADAGYRPAALRDPALRRR</sequence>